<dbReference type="Gene3D" id="6.10.250.510">
    <property type="match status" value="1"/>
</dbReference>
<dbReference type="CDD" id="cd00377">
    <property type="entry name" value="ICL_PEPM"/>
    <property type="match status" value="1"/>
</dbReference>
<keyword evidence="1" id="KW-0456">Lyase</keyword>
<gene>
    <name evidence="1" type="primary">prpB</name>
    <name evidence="1" type="ORF">GCM10008957_16970</name>
</gene>
<accession>A0A918C4G0</accession>
<keyword evidence="2" id="KW-1185">Reference proteome</keyword>
<dbReference type="EMBL" id="BMQL01000007">
    <property type="protein sequence ID" value="GGR04681.1"/>
    <property type="molecule type" value="Genomic_DNA"/>
</dbReference>
<dbReference type="PANTHER" id="PTHR42905:SF16">
    <property type="entry name" value="CARBOXYPHOSPHONOENOLPYRUVATE PHOSPHONOMUTASE-LIKE PROTEIN (AFU_ORTHOLOGUE AFUA_5G07230)"/>
    <property type="match status" value="1"/>
</dbReference>
<dbReference type="InterPro" id="IPR015813">
    <property type="entry name" value="Pyrv/PenolPyrv_kinase-like_dom"/>
</dbReference>
<proteinExistence type="predicted"/>
<evidence type="ECO:0000313" key="2">
    <source>
        <dbReference type="Proteomes" id="UP000603865"/>
    </source>
</evidence>
<sequence>MYPITNSVEFSRLHRQGLLLPNAWDAASARSFEAAGFEAIGTTSAGIAWASGFPDGQRLSLADMEREISKIVKAVGIPVNADLEAGYGDTPEAVADSASRMQALGAAGINLEDASGHEAEPLYSLEAQQRRLEAARRHAPDLFLTARTDTYLLGFGAGAQERLDETLRRGRAYLGAGADLVFVPGLAEPQTLRVLSRAFEGRLAVMAGPGAPPAPELWSLGVRRVSTGPSAMLRVLGLTARMARELRQHGTSATLATDALSFEQAQHLFR</sequence>
<dbReference type="SUPFAM" id="SSF51621">
    <property type="entry name" value="Phosphoenolpyruvate/pyruvate domain"/>
    <property type="match status" value="1"/>
</dbReference>
<dbReference type="Pfam" id="PF13714">
    <property type="entry name" value="PEP_mutase"/>
    <property type="match status" value="1"/>
</dbReference>
<dbReference type="PANTHER" id="PTHR42905">
    <property type="entry name" value="PHOSPHOENOLPYRUVATE CARBOXYLASE"/>
    <property type="match status" value="1"/>
</dbReference>
<dbReference type="InterPro" id="IPR040442">
    <property type="entry name" value="Pyrv_kinase-like_dom_sf"/>
</dbReference>
<reference evidence="1" key="1">
    <citation type="journal article" date="2014" name="Int. J. Syst. Evol. Microbiol.">
        <title>Complete genome sequence of Corynebacterium casei LMG S-19264T (=DSM 44701T), isolated from a smear-ripened cheese.</title>
        <authorList>
            <consortium name="US DOE Joint Genome Institute (JGI-PGF)"/>
            <person name="Walter F."/>
            <person name="Albersmeier A."/>
            <person name="Kalinowski J."/>
            <person name="Ruckert C."/>
        </authorList>
    </citation>
    <scope>NUCLEOTIDE SEQUENCE</scope>
    <source>
        <strain evidence="1">JCM 31311</strain>
    </source>
</reference>
<dbReference type="InterPro" id="IPR039556">
    <property type="entry name" value="ICL/PEPM"/>
</dbReference>
<protein>
    <submittedName>
        <fullName evidence="1">2-methylisocitrate lyase</fullName>
    </submittedName>
</protein>
<comment type="caution">
    <text evidence="1">The sequence shown here is derived from an EMBL/GenBank/DDBJ whole genome shotgun (WGS) entry which is preliminary data.</text>
</comment>
<organism evidence="1 2">
    <name type="scientific">Deinococcus ruber</name>
    <dbReference type="NCBI Taxonomy" id="1848197"/>
    <lineage>
        <taxon>Bacteria</taxon>
        <taxon>Thermotogati</taxon>
        <taxon>Deinococcota</taxon>
        <taxon>Deinococci</taxon>
        <taxon>Deinococcales</taxon>
        <taxon>Deinococcaceae</taxon>
        <taxon>Deinococcus</taxon>
    </lineage>
</organism>
<dbReference type="Proteomes" id="UP000603865">
    <property type="component" value="Unassembled WGS sequence"/>
</dbReference>
<dbReference type="GO" id="GO:0016829">
    <property type="term" value="F:lyase activity"/>
    <property type="evidence" value="ECO:0007669"/>
    <property type="project" value="UniProtKB-KW"/>
</dbReference>
<dbReference type="Gene3D" id="3.20.20.60">
    <property type="entry name" value="Phosphoenolpyruvate-binding domains"/>
    <property type="match status" value="1"/>
</dbReference>
<name>A0A918C4G0_9DEIO</name>
<dbReference type="AlphaFoldDB" id="A0A918C4G0"/>
<dbReference type="RefSeq" id="WP_189089333.1">
    <property type="nucleotide sequence ID" value="NZ_BMQL01000007.1"/>
</dbReference>
<reference evidence="1" key="2">
    <citation type="submission" date="2020-09" db="EMBL/GenBank/DDBJ databases">
        <authorList>
            <person name="Sun Q."/>
            <person name="Ohkuma M."/>
        </authorList>
    </citation>
    <scope>NUCLEOTIDE SEQUENCE</scope>
    <source>
        <strain evidence="1">JCM 31311</strain>
    </source>
</reference>
<evidence type="ECO:0000313" key="1">
    <source>
        <dbReference type="EMBL" id="GGR04681.1"/>
    </source>
</evidence>